<feature type="transmembrane region" description="Helical" evidence="5">
    <location>
        <begin position="77"/>
        <end position="97"/>
    </location>
</feature>
<dbReference type="GO" id="GO:0016020">
    <property type="term" value="C:membrane"/>
    <property type="evidence" value="ECO:0007669"/>
    <property type="project" value="UniProtKB-UniRule"/>
</dbReference>
<dbReference type="FunFam" id="3.20.20.450:FF:000001">
    <property type="entry name" value="Cyclic di-GMP phosphodiesterase yahA"/>
    <property type="match status" value="1"/>
</dbReference>
<evidence type="ECO:0000256" key="4">
    <source>
        <dbReference type="ARBA" id="ARBA00023012"/>
    </source>
</evidence>
<sequence>MINSFFANYHPLLVVVSFIIAILSSYTGFDILYRLSNQKGRKKTIWIWYGSFTIGIGIWTAHFLGMLAFIPFHSFDLSHVSISLIVAISLMYLTLIISAKAQKSRAHGNLASLIWGISFLVLHFSGMESFHGQIEYNFFSVLVATLFALLPTFYILKMFMRNMLSPSLGIFRMKMISGILMGISLMCLHFLSMVGMTSHLAASEHVTINHNIYLTVGIGIGSVVILFFFILISVIDRKFTSQSQKLERTEQVEKELIESEERYRNLIEKSPMALLVIQDDIIVYANPEAIKLYGASHDKQLIGKSIKKIVHPDSIEHFKNSVDNLFKGKEQHFQEYKLFTLDKKSIIVEGSGAKVMYNGKPALLAMGKDLTEQKVLIEQLTINEQRYQSLFEYNKDAVYSFDLTGNFTNVNKASEHLTGYSSAELLTMSFEEIIHPDDISKAMTAFDNATKGSTDTLYVNVVHKSGKLVYVNVTNIPIVIEEKIVGIYGIAKDITEQKKAQALVQHMAYHDHLTGLPNRSMLEKCLSTGLELSTRKAVLFIDLDRFKVINDTLGHTIGDLLLKEVAQSLKRSVNENDMVFRQGGDEFIVILENVDRDQAAKIAERIIEMLTKPFKINEYDIFTSPSIGISLYPDDGETGEILIKHADFAMYQAKSAGKKTYRFYSSYEEEGTYNSLEMEMALHKAIQRHELVLHYQPKIDLKTGKISGAEALIRWNHPEWGIVSPENFIPIAEETGQIIPIGEWVLYTACVQNKTWHKKGFPNLVMSVNLSARQFSQANLVQTVAKILNETGLDPQYLEIEITESMTTDIERTITTLKELKRLGVRISIDDFGTGFSSLNYLKRFPVDTLKIDQSFVRELHNNPSDETIVKTIISMAHNLNLNVVAEGIETKEHLVFLQQYVCNEGQGYYFSKPVLAEEFESKFKDIEKIVISCGISQDLNDRLWAEELIQNARKELQETVRLQQGMTMKFKKVNGRFIHTLFDGELAYQLGLVPEQTIGKELIDFIPVEKAKEKTRYYQRAWDGEENVTYEGELNGIYYLAALSPIKRGGEIVEIIGSCINITQLKETEKALRKSQEMYRLMAENMKDLVSIYDVNGTMVYASPSHENVLGYPPSHFEGRKIYSLFPEADQNMHKFSFMEMVKTKQASQKEIKFKKLDGGICIFESVLTPILDENGNVQHVIGVARNITEMLKAEELLRKSEKLTIAGEIAAEVAQEIRNPMTSIKGLFQLLQKGIYKPEYFDIIQVEITLIEEIINEFLKQYKHTTSTKDKKSKNVDEEDE</sequence>
<evidence type="ECO:0000259" key="10">
    <source>
        <dbReference type="PROSITE" id="PS50924"/>
    </source>
</evidence>
<gene>
    <name evidence="11" type="ORF">A6K24_18245</name>
</gene>
<keyword evidence="5" id="KW-0812">Transmembrane</keyword>
<dbReference type="SMART" id="SM00388">
    <property type="entry name" value="HisKA"/>
    <property type="match status" value="1"/>
</dbReference>
<dbReference type="NCBIfam" id="TIGR00229">
    <property type="entry name" value="sensory_box"/>
    <property type="match status" value="3"/>
</dbReference>
<dbReference type="SUPFAM" id="SSF47384">
    <property type="entry name" value="Homodimeric domain of signal transducing histidine kinase"/>
    <property type="match status" value="1"/>
</dbReference>
<dbReference type="STRING" id="152268.A6K24_18245"/>
<evidence type="ECO:0000259" key="8">
    <source>
        <dbReference type="PROSITE" id="PS50883"/>
    </source>
</evidence>
<evidence type="ECO:0000256" key="3">
    <source>
        <dbReference type="ARBA" id="ARBA00022777"/>
    </source>
</evidence>
<evidence type="ECO:0000313" key="11">
    <source>
        <dbReference type="EMBL" id="OAS87987.1"/>
    </source>
</evidence>
<keyword evidence="3" id="KW-0808">Transferase</keyword>
<dbReference type="InterPro" id="IPR003661">
    <property type="entry name" value="HisK_dim/P_dom"/>
</dbReference>
<keyword evidence="5" id="KW-0472">Membrane</keyword>
<dbReference type="InterPro" id="IPR001633">
    <property type="entry name" value="EAL_dom"/>
</dbReference>
<dbReference type="CDD" id="cd00130">
    <property type="entry name" value="PAS"/>
    <property type="match status" value="3"/>
</dbReference>
<dbReference type="Pfam" id="PF00563">
    <property type="entry name" value="EAL"/>
    <property type="match status" value="1"/>
</dbReference>
<dbReference type="InterPro" id="IPR035919">
    <property type="entry name" value="EAL_sf"/>
</dbReference>
<dbReference type="InterPro" id="IPR001610">
    <property type="entry name" value="PAC"/>
</dbReference>
<dbReference type="PANTHER" id="PTHR44757:SF2">
    <property type="entry name" value="BIOFILM ARCHITECTURE MAINTENANCE PROTEIN MBAA"/>
    <property type="match status" value="1"/>
</dbReference>
<dbReference type="PROSITE" id="PS50113">
    <property type="entry name" value="PAC"/>
    <property type="match status" value="2"/>
</dbReference>
<feature type="transmembrane region" description="Helical" evidence="5">
    <location>
        <begin position="212"/>
        <end position="235"/>
    </location>
</feature>
<evidence type="ECO:0000259" key="9">
    <source>
        <dbReference type="PROSITE" id="PS50887"/>
    </source>
</evidence>
<dbReference type="SMART" id="SM00091">
    <property type="entry name" value="PAS"/>
    <property type="match status" value="3"/>
</dbReference>
<keyword evidence="3" id="KW-0418">Kinase</keyword>
<feature type="domain" description="EAL" evidence="8">
    <location>
        <begin position="675"/>
        <end position="928"/>
    </location>
</feature>
<dbReference type="GO" id="GO:0006355">
    <property type="term" value="P:regulation of DNA-templated transcription"/>
    <property type="evidence" value="ECO:0007669"/>
    <property type="project" value="InterPro"/>
</dbReference>
<dbReference type="PROSITE" id="PS50887">
    <property type="entry name" value="GGDEF"/>
    <property type="match status" value="1"/>
</dbReference>
<dbReference type="Pfam" id="PF00989">
    <property type="entry name" value="PAS"/>
    <property type="match status" value="1"/>
</dbReference>
<reference evidence="12" key="1">
    <citation type="submission" date="2016-04" db="EMBL/GenBank/DDBJ databases">
        <authorList>
            <person name="Lyu Z."/>
            <person name="Lyu W."/>
        </authorList>
    </citation>
    <scope>NUCLEOTIDE SEQUENCE [LARGE SCALE GENOMIC DNA]</scope>
    <source>
        <strain evidence="12">C44</strain>
    </source>
</reference>
<dbReference type="Pfam" id="PF00512">
    <property type="entry name" value="HisKA"/>
    <property type="match status" value="1"/>
</dbReference>
<dbReference type="InterPro" id="IPR029787">
    <property type="entry name" value="Nucleotide_cyclase"/>
</dbReference>
<dbReference type="SMART" id="SM00267">
    <property type="entry name" value="GGDEF"/>
    <property type="match status" value="1"/>
</dbReference>
<dbReference type="PROSITE" id="PS50883">
    <property type="entry name" value="EAL"/>
    <property type="match status" value="1"/>
</dbReference>
<dbReference type="SUPFAM" id="SSF141868">
    <property type="entry name" value="EAL domain-like"/>
    <property type="match status" value="1"/>
</dbReference>
<evidence type="ECO:0000256" key="5">
    <source>
        <dbReference type="PROSITE-ProRule" id="PRU00244"/>
    </source>
</evidence>
<dbReference type="PANTHER" id="PTHR44757">
    <property type="entry name" value="DIGUANYLATE CYCLASE DGCP"/>
    <property type="match status" value="1"/>
</dbReference>
<dbReference type="EC" id="2.7.13.3" evidence="2"/>
<keyword evidence="12" id="KW-1185">Reference proteome</keyword>
<feature type="transmembrane region" description="Helical" evidence="5">
    <location>
        <begin position="109"/>
        <end position="126"/>
    </location>
</feature>
<feature type="domain" description="PAS" evidence="6">
    <location>
        <begin position="1076"/>
        <end position="1146"/>
    </location>
</feature>
<protein>
    <recommendedName>
        <fullName evidence="2">histidine kinase</fullName>
        <ecNumber evidence="2">2.7.13.3</ecNumber>
    </recommendedName>
</protein>
<feature type="domain" description="PAS" evidence="6">
    <location>
        <begin position="259"/>
        <end position="329"/>
    </location>
</feature>
<evidence type="ECO:0000256" key="1">
    <source>
        <dbReference type="ARBA" id="ARBA00000085"/>
    </source>
</evidence>
<dbReference type="SUPFAM" id="SSF55785">
    <property type="entry name" value="PYP-like sensor domain (PAS domain)"/>
    <property type="match status" value="4"/>
</dbReference>
<dbReference type="CDD" id="cd01948">
    <property type="entry name" value="EAL"/>
    <property type="match status" value="1"/>
</dbReference>
<evidence type="ECO:0000256" key="2">
    <source>
        <dbReference type="ARBA" id="ARBA00012438"/>
    </source>
</evidence>
<evidence type="ECO:0000259" key="6">
    <source>
        <dbReference type="PROSITE" id="PS50112"/>
    </source>
</evidence>
<dbReference type="Pfam" id="PF00990">
    <property type="entry name" value="GGDEF"/>
    <property type="match status" value="1"/>
</dbReference>
<dbReference type="Gene3D" id="1.10.287.130">
    <property type="match status" value="1"/>
</dbReference>
<dbReference type="Pfam" id="PF13426">
    <property type="entry name" value="PAS_9"/>
    <property type="match status" value="1"/>
</dbReference>
<dbReference type="EMBL" id="LWSG01000006">
    <property type="protein sequence ID" value="OAS87987.1"/>
    <property type="molecule type" value="Genomic_DNA"/>
</dbReference>
<comment type="catalytic activity">
    <reaction evidence="1">
        <text>ATP + protein L-histidine = ADP + protein N-phospho-L-histidine.</text>
        <dbReference type="EC" id="2.7.13.3"/>
    </reaction>
</comment>
<dbReference type="CDD" id="cd00082">
    <property type="entry name" value="HisKA"/>
    <property type="match status" value="1"/>
</dbReference>
<organism evidence="11 12">
    <name type="scientific">Metabacillus litoralis</name>
    <dbReference type="NCBI Taxonomy" id="152268"/>
    <lineage>
        <taxon>Bacteria</taxon>
        <taxon>Bacillati</taxon>
        <taxon>Bacillota</taxon>
        <taxon>Bacilli</taxon>
        <taxon>Bacillales</taxon>
        <taxon>Bacillaceae</taxon>
        <taxon>Metabacillus</taxon>
    </lineage>
</organism>
<evidence type="ECO:0000259" key="7">
    <source>
        <dbReference type="PROSITE" id="PS50113"/>
    </source>
</evidence>
<dbReference type="SUPFAM" id="SSF55073">
    <property type="entry name" value="Nucleotide cyclase"/>
    <property type="match status" value="1"/>
</dbReference>
<dbReference type="InterPro" id="IPR013655">
    <property type="entry name" value="PAS_fold_3"/>
</dbReference>
<dbReference type="FunFam" id="3.30.70.270:FF:000001">
    <property type="entry name" value="Diguanylate cyclase domain protein"/>
    <property type="match status" value="1"/>
</dbReference>
<dbReference type="InterPro" id="IPR000700">
    <property type="entry name" value="PAS-assoc_C"/>
</dbReference>
<dbReference type="Gene3D" id="3.30.450.20">
    <property type="entry name" value="PAS domain"/>
    <property type="match status" value="4"/>
</dbReference>
<evidence type="ECO:0000313" key="12">
    <source>
        <dbReference type="Proteomes" id="UP000078534"/>
    </source>
</evidence>
<feature type="domain" description="PAC" evidence="7">
    <location>
        <begin position="1149"/>
        <end position="1201"/>
    </location>
</feature>
<dbReference type="InterPro" id="IPR000014">
    <property type="entry name" value="PAS"/>
</dbReference>
<feature type="transmembrane region" description="Helical" evidence="5">
    <location>
        <begin position="176"/>
        <end position="200"/>
    </location>
</feature>
<comment type="caution">
    <text evidence="11">The sequence shown here is derived from an EMBL/GenBank/DDBJ whole genome shotgun (WGS) entry which is preliminary data.</text>
</comment>
<feature type="domain" description="MHYT" evidence="10">
    <location>
        <begin position="9"/>
        <end position="199"/>
    </location>
</feature>
<keyword evidence="5" id="KW-1133">Transmembrane helix</keyword>
<feature type="transmembrane region" description="Helical" evidence="5">
    <location>
        <begin position="138"/>
        <end position="156"/>
    </location>
</feature>
<feature type="domain" description="PAC" evidence="7">
    <location>
        <begin position="455"/>
        <end position="506"/>
    </location>
</feature>
<dbReference type="Proteomes" id="UP000078534">
    <property type="component" value="Unassembled WGS sequence"/>
</dbReference>
<dbReference type="OrthoDB" id="9759607at2"/>
<dbReference type="Gene3D" id="3.20.20.450">
    <property type="entry name" value="EAL domain"/>
    <property type="match status" value="1"/>
</dbReference>
<dbReference type="InterPro" id="IPR035965">
    <property type="entry name" value="PAS-like_dom_sf"/>
</dbReference>
<name>A0A179T1S7_9BACI</name>
<dbReference type="InterPro" id="IPR036097">
    <property type="entry name" value="HisK_dim/P_sf"/>
</dbReference>
<dbReference type="InterPro" id="IPR000160">
    <property type="entry name" value="GGDEF_dom"/>
</dbReference>
<keyword evidence="4" id="KW-0902">Two-component regulatory system</keyword>
<accession>A0A179T1S7</accession>
<feature type="transmembrane region" description="Helical" evidence="5">
    <location>
        <begin position="45"/>
        <end position="71"/>
    </location>
</feature>
<feature type="domain" description="PAS" evidence="6">
    <location>
        <begin position="383"/>
        <end position="453"/>
    </location>
</feature>
<dbReference type="PROSITE" id="PS50924">
    <property type="entry name" value="MHYT"/>
    <property type="match status" value="1"/>
</dbReference>
<dbReference type="CDD" id="cd01949">
    <property type="entry name" value="GGDEF"/>
    <property type="match status" value="1"/>
</dbReference>
<dbReference type="RefSeq" id="WP_066329193.1">
    <property type="nucleotide sequence ID" value="NZ_LWSG01000006.1"/>
</dbReference>
<dbReference type="GO" id="GO:0000155">
    <property type="term" value="F:phosphorelay sensor kinase activity"/>
    <property type="evidence" value="ECO:0007669"/>
    <property type="project" value="InterPro"/>
</dbReference>
<dbReference type="NCBIfam" id="TIGR00254">
    <property type="entry name" value="GGDEF"/>
    <property type="match status" value="1"/>
</dbReference>
<feature type="domain" description="GGDEF" evidence="9">
    <location>
        <begin position="534"/>
        <end position="666"/>
    </location>
</feature>
<proteinExistence type="predicted"/>
<dbReference type="SMART" id="SM00052">
    <property type="entry name" value="EAL"/>
    <property type="match status" value="1"/>
</dbReference>
<dbReference type="Pfam" id="PF08447">
    <property type="entry name" value="PAS_3"/>
    <property type="match status" value="1"/>
</dbReference>
<dbReference type="InterPro" id="IPR043128">
    <property type="entry name" value="Rev_trsase/Diguanyl_cyclase"/>
</dbReference>
<dbReference type="SMART" id="SM00086">
    <property type="entry name" value="PAC"/>
    <property type="match status" value="3"/>
</dbReference>
<dbReference type="PROSITE" id="PS50112">
    <property type="entry name" value="PAS"/>
    <property type="match status" value="3"/>
</dbReference>
<dbReference type="Gene3D" id="3.30.70.270">
    <property type="match status" value="1"/>
</dbReference>
<dbReference type="InterPro" id="IPR052155">
    <property type="entry name" value="Biofilm_reg_signaling"/>
</dbReference>
<dbReference type="Pfam" id="PF03707">
    <property type="entry name" value="MHYT"/>
    <property type="match status" value="1"/>
</dbReference>
<dbReference type="InterPro" id="IPR005330">
    <property type="entry name" value="MHYT_dom"/>
</dbReference>
<feature type="transmembrane region" description="Helical" evidence="5">
    <location>
        <begin position="12"/>
        <end position="33"/>
    </location>
</feature>
<dbReference type="InterPro" id="IPR013767">
    <property type="entry name" value="PAS_fold"/>
</dbReference>